<feature type="region of interest" description="Disordered" evidence="1">
    <location>
        <begin position="356"/>
        <end position="489"/>
    </location>
</feature>
<dbReference type="Proteomes" id="UP000193467">
    <property type="component" value="Unassembled WGS sequence"/>
</dbReference>
<keyword evidence="3" id="KW-1185">Reference proteome</keyword>
<feature type="compositionally biased region" description="Basic and acidic residues" evidence="1">
    <location>
        <begin position="575"/>
        <end position="597"/>
    </location>
</feature>
<protein>
    <submittedName>
        <fullName evidence="2">Uncharacterized protein</fullName>
    </submittedName>
</protein>
<feature type="compositionally biased region" description="Basic and acidic residues" evidence="1">
    <location>
        <begin position="312"/>
        <end position="321"/>
    </location>
</feature>
<evidence type="ECO:0000313" key="3">
    <source>
        <dbReference type="Proteomes" id="UP000193467"/>
    </source>
</evidence>
<feature type="compositionally biased region" description="Polar residues" evidence="1">
    <location>
        <begin position="609"/>
        <end position="618"/>
    </location>
</feature>
<feature type="compositionally biased region" description="Pro residues" evidence="1">
    <location>
        <begin position="445"/>
        <end position="455"/>
    </location>
</feature>
<feature type="region of interest" description="Disordered" evidence="1">
    <location>
        <begin position="296"/>
        <end position="324"/>
    </location>
</feature>
<feature type="compositionally biased region" description="Polar residues" evidence="1">
    <location>
        <begin position="635"/>
        <end position="644"/>
    </location>
</feature>
<feature type="compositionally biased region" description="Basic and acidic residues" evidence="1">
    <location>
        <begin position="649"/>
        <end position="666"/>
    </location>
</feature>
<feature type="region of interest" description="Disordered" evidence="1">
    <location>
        <begin position="522"/>
        <end position="618"/>
    </location>
</feature>
<feature type="compositionally biased region" description="Low complexity" evidence="1">
    <location>
        <begin position="75"/>
        <end position="94"/>
    </location>
</feature>
<feature type="compositionally biased region" description="Low complexity" evidence="1">
    <location>
        <begin position="530"/>
        <end position="544"/>
    </location>
</feature>
<feature type="compositionally biased region" description="Acidic residues" evidence="1">
    <location>
        <begin position="708"/>
        <end position="729"/>
    </location>
</feature>
<name>A0A1Y2F9W3_9BASI</name>
<dbReference type="EMBL" id="MCGR01000024">
    <property type="protein sequence ID" value="ORY80698.1"/>
    <property type="molecule type" value="Genomic_DNA"/>
</dbReference>
<feature type="region of interest" description="Disordered" evidence="1">
    <location>
        <begin position="696"/>
        <end position="731"/>
    </location>
</feature>
<accession>A0A1Y2F9W3</accession>
<dbReference type="InParanoid" id="A0A1Y2F9W3"/>
<dbReference type="AlphaFoldDB" id="A0A1Y2F9W3"/>
<feature type="compositionally biased region" description="Low complexity" evidence="1">
    <location>
        <begin position="412"/>
        <end position="426"/>
    </location>
</feature>
<organism evidence="2 3">
    <name type="scientific">Leucosporidium creatinivorum</name>
    <dbReference type="NCBI Taxonomy" id="106004"/>
    <lineage>
        <taxon>Eukaryota</taxon>
        <taxon>Fungi</taxon>
        <taxon>Dikarya</taxon>
        <taxon>Basidiomycota</taxon>
        <taxon>Pucciniomycotina</taxon>
        <taxon>Microbotryomycetes</taxon>
        <taxon>Leucosporidiales</taxon>
        <taxon>Leucosporidium</taxon>
    </lineage>
</organism>
<sequence length="777" mass="84896">MATTSTRRHPIPCVSDSTTFASSSSLAALATSRRSHARTTSVPLASIQASQQGHHRSRSWLPSFLKSHAPPATPPTAVEAPSAAATAPPNSTRPTARRRSNSLGASLRRKVKNLSLSTPIENLPPPPRPAPPTLVPDADMLDLRLPKAPTNPHHSSLPYGALTSRAERSRNCSWDWDGGEGNLSLSSSRKGHTRGAMSLDASALGVPRLARTRDGRIADLGSIWEDFVEEHDEGEVIAFDLPPPPPVSERKASVSSRRVPVPTYIPFPSNITSAESFDPLDISAQLNPDVSMANTSASHLDLSPFPTPPLESNDRFANERPDTEDEDVYVNWNSSAIIPSRQSSLASRRARPLPSPLIIESEPSSAFDEPTPSPTDSNSVYSREETNAREPPTQHRASYFSPITPISPDTPASSHSAYSDRASSSAGDEQEVESAYSSESRPVSPLSPLPLPPRRSPILEGLAISSSGLLPDHTRHRKTSSTSTPLALKTMKTLPLLPLDDGADPNTPHLSQHLPFAHTSFLSPFTANYSPPRHAPSPATSPRSRPSPPRIAFDSPPRSARNLSASYGSSTGHASEVDQHEAWAREHQRSGSEDEGPKGSTPYNPSPQLPTSSTFTATTRFGYDLTPYQASLSSFETRASSILSEDQEERQGFKVVDDERRSRAEEEGSDEENEEADSSRIRGEKWIQRELVGGEWGGEILPQTMSEYGDEEETRWGNEEEEEENGEGEETIKVDAYCRREQDRREDERAVRYAKERRSLYNEPGPEEAMYVYGVAL</sequence>
<feature type="compositionally biased region" description="Polar residues" evidence="1">
    <location>
        <begin position="561"/>
        <end position="573"/>
    </location>
</feature>
<evidence type="ECO:0000313" key="2">
    <source>
        <dbReference type="EMBL" id="ORY80698.1"/>
    </source>
</evidence>
<evidence type="ECO:0000256" key="1">
    <source>
        <dbReference type="SAM" id="MobiDB-lite"/>
    </source>
</evidence>
<comment type="caution">
    <text evidence="2">The sequence shown here is derived from an EMBL/GenBank/DDBJ whole genome shotgun (WGS) entry which is preliminary data.</text>
</comment>
<reference evidence="2 3" key="1">
    <citation type="submission" date="2016-07" db="EMBL/GenBank/DDBJ databases">
        <title>Pervasive Adenine N6-methylation of Active Genes in Fungi.</title>
        <authorList>
            <consortium name="DOE Joint Genome Institute"/>
            <person name="Mondo S.J."/>
            <person name="Dannebaum R.O."/>
            <person name="Kuo R.C."/>
            <person name="Labutti K."/>
            <person name="Haridas S."/>
            <person name="Kuo A."/>
            <person name="Salamov A."/>
            <person name="Ahrendt S.R."/>
            <person name="Lipzen A."/>
            <person name="Sullivan W."/>
            <person name="Andreopoulos W.B."/>
            <person name="Clum A."/>
            <person name="Lindquist E."/>
            <person name="Daum C."/>
            <person name="Ramamoorthy G.K."/>
            <person name="Gryganskyi A."/>
            <person name="Culley D."/>
            <person name="Magnuson J.K."/>
            <person name="James T.Y."/>
            <person name="O'Malley M.A."/>
            <person name="Stajich J.E."/>
            <person name="Spatafora J.W."/>
            <person name="Visel A."/>
            <person name="Grigoriev I.V."/>
        </authorList>
    </citation>
    <scope>NUCLEOTIDE SEQUENCE [LARGE SCALE GENOMIC DNA]</scope>
    <source>
        <strain evidence="2 3">62-1032</strain>
    </source>
</reference>
<feature type="region of interest" description="Disordered" evidence="1">
    <location>
        <begin position="24"/>
        <end position="109"/>
    </location>
</feature>
<feature type="compositionally biased region" description="Acidic residues" evidence="1">
    <location>
        <begin position="667"/>
        <end position="676"/>
    </location>
</feature>
<feature type="compositionally biased region" description="Low complexity" evidence="1">
    <location>
        <begin position="480"/>
        <end position="489"/>
    </location>
</feature>
<feature type="compositionally biased region" description="Low complexity" evidence="1">
    <location>
        <begin position="356"/>
        <end position="365"/>
    </location>
</feature>
<feature type="region of interest" description="Disordered" evidence="1">
    <location>
        <begin position="496"/>
        <end position="515"/>
    </location>
</feature>
<feature type="region of interest" description="Disordered" evidence="1">
    <location>
        <begin position="635"/>
        <end position="682"/>
    </location>
</feature>
<gene>
    <name evidence="2" type="ORF">BCR35DRAFT_352465</name>
</gene>
<proteinExistence type="predicted"/>